<dbReference type="SMART" id="SM00388">
    <property type="entry name" value="HisKA"/>
    <property type="match status" value="1"/>
</dbReference>
<name>A0A2D3WDF8_9BACT</name>
<evidence type="ECO:0000256" key="2">
    <source>
        <dbReference type="ARBA" id="ARBA00012438"/>
    </source>
</evidence>
<dbReference type="GO" id="GO:0005524">
    <property type="term" value="F:ATP binding"/>
    <property type="evidence" value="ECO:0007669"/>
    <property type="project" value="UniProtKB-KW"/>
</dbReference>
<evidence type="ECO:0000256" key="1">
    <source>
        <dbReference type="ARBA" id="ARBA00000085"/>
    </source>
</evidence>
<feature type="non-terminal residue" evidence="10">
    <location>
        <position position="1"/>
    </location>
</feature>
<dbReference type="Gene3D" id="1.10.287.130">
    <property type="match status" value="1"/>
</dbReference>
<evidence type="ECO:0000256" key="3">
    <source>
        <dbReference type="ARBA" id="ARBA00022553"/>
    </source>
</evidence>
<dbReference type="InterPro" id="IPR036890">
    <property type="entry name" value="HATPase_C_sf"/>
</dbReference>
<dbReference type="RefSeq" id="WP_303663113.1">
    <property type="nucleotide sequence ID" value="NZ_DLUI01000122.1"/>
</dbReference>
<dbReference type="SUPFAM" id="SSF47384">
    <property type="entry name" value="Homodimeric domain of signal transducing histidine kinase"/>
    <property type="match status" value="1"/>
</dbReference>
<evidence type="ECO:0000313" key="10">
    <source>
        <dbReference type="EMBL" id="DAB37935.1"/>
    </source>
</evidence>
<dbReference type="InterPro" id="IPR003661">
    <property type="entry name" value="HisK_dim/P_dom"/>
</dbReference>
<keyword evidence="7" id="KW-0067">ATP-binding</keyword>
<dbReference type="InterPro" id="IPR003594">
    <property type="entry name" value="HATPase_dom"/>
</dbReference>
<proteinExistence type="predicted"/>
<dbReference type="SUPFAM" id="SSF55874">
    <property type="entry name" value="ATPase domain of HSP90 chaperone/DNA topoisomerase II/histidine kinase"/>
    <property type="match status" value="1"/>
</dbReference>
<dbReference type="Pfam" id="PF02518">
    <property type="entry name" value="HATPase_c"/>
    <property type="match status" value="1"/>
</dbReference>
<dbReference type="CDD" id="cd00082">
    <property type="entry name" value="HisKA"/>
    <property type="match status" value="1"/>
</dbReference>
<dbReference type="PRINTS" id="PR00344">
    <property type="entry name" value="BCTRLSENSOR"/>
</dbReference>
<keyword evidence="3" id="KW-0597">Phosphoprotein</keyword>
<accession>A0A2D3WDF8</accession>
<gene>
    <name evidence="10" type="ORF">CFH83_08675</name>
</gene>
<dbReference type="SMART" id="SM00387">
    <property type="entry name" value="HATPase_c"/>
    <property type="match status" value="1"/>
</dbReference>
<dbReference type="EC" id="2.7.13.3" evidence="2"/>
<dbReference type="AlphaFoldDB" id="A0A2D3WDF8"/>
<evidence type="ECO:0000313" key="11">
    <source>
        <dbReference type="Proteomes" id="UP000228859"/>
    </source>
</evidence>
<comment type="catalytic activity">
    <reaction evidence="1">
        <text>ATP + protein L-histidine = ADP + protein N-phospho-L-histidine.</text>
        <dbReference type="EC" id="2.7.13.3"/>
    </reaction>
</comment>
<evidence type="ECO:0000256" key="7">
    <source>
        <dbReference type="ARBA" id="ARBA00022840"/>
    </source>
</evidence>
<keyword evidence="4" id="KW-0808">Transferase</keyword>
<dbReference type="Gene3D" id="3.30.565.10">
    <property type="entry name" value="Histidine kinase-like ATPase, C-terminal domain"/>
    <property type="match status" value="1"/>
</dbReference>
<evidence type="ECO:0000256" key="6">
    <source>
        <dbReference type="ARBA" id="ARBA00022777"/>
    </source>
</evidence>
<dbReference type="Pfam" id="PF00512">
    <property type="entry name" value="HisKA"/>
    <property type="match status" value="1"/>
</dbReference>
<protein>
    <recommendedName>
        <fullName evidence="2">histidine kinase</fullName>
        <ecNumber evidence="2">2.7.13.3</ecNumber>
    </recommendedName>
</protein>
<feature type="domain" description="Histidine kinase" evidence="9">
    <location>
        <begin position="18"/>
        <end position="233"/>
    </location>
</feature>
<evidence type="ECO:0000256" key="8">
    <source>
        <dbReference type="ARBA" id="ARBA00023012"/>
    </source>
</evidence>
<evidence type="ECO:0000259" key="9">
    <source>
        <dbReference type="PROSITE" id="PS50109"/>
    </source>
</evidence>
<dbReference type="InterPro" id="IPR036097">
    <property type="entry name" value="HisK_dim/P_sf"/>
</dbReference>
<keyword evidence="6 10" id="KW-0418">Kinase</keyword>
<dbReference type="PROSITE" id="PS50109">
    <property type="entry name" value="HIS_KIN"/>
    <property type="match status" value="1"/>
</dbReference>
<sequence>QLMMAQSRHAAMGEMIGMIAHQWRQPISGIAMNANNILLDIALETFDTASATVYAQDILDQTQHLSKTIDDFRNFFKPDKSVTSVNLKEIIEETFTIVKDSLINNGIRIKTTYLSETKVDAYSRELMQVFVNLINNAKDALLSRETKEPYIDICIDEDELYLNTTFCDNGGGISEAVLPKLFDPYFTTKDEKTGTGLGLYMSKMIIEDHLHGIIEAYNTDEGACFKVRLLKKSPKNEILI</sequence>
<dbReference type="PANTHER" id="PTHR43065">
    <property type="entry name" value="SENSOR HISTIDINE KINASE"/>
    <property type="match status" value="1"/>
</dbReference>
<keyword evidence="8" id="KW-0902">Two-component regulatory system</keyword>
<dbReference type="InterPro" id="IPR004358">
    <property type="entry name" value="Sig_transdc_His_kin-like_C"/>
</dbReference>
<dbReference type="Proteomes" id="UP000228859">
    <property type="component" value="Unassembled WGS sequence"/>
</dbReference>
<dbReference type="InterPro" id="IPR005467">
    <property type="entry name" value="His_kinase_dom"/>
</dbReference>
<dbReference type="PANTHER" id="PTHR43065:SF10">
    <property type="entry name" value="PEROXIDE STRESS-ACTIVATED HISTIDINE KINASE MAK3"/>
    <property type="match status" value="1"/>
</dbReference>
<evidence type="ECO:0000256" key="5">
    <source>
        <dbReference type="ARBA" id="ARBA00022741"/>
    </source>
</evidence>
<comment type="caution">
    <text evidence="10">The sequence shown here is derived from an EMBL/GenBank/DDBJ whole genome shotgun (WGS) entry which is preliminary data.</text>
</comment>
<reference evidence="10 11" key="1">
    <citation type="journal article" date="2017" name="Front. Microbiol.">
        <title>Comparative Genomic Analysis of the Class Epsilonproteobacteria and Proposed Reclassification to Epsilonbacteraeota (phyl. nov.).</title>
        <authorList>
            <person name="Waite D.W."/>
            <person name="Vanwonterghem I."/>
            <person name="Rinke C."/>
            <person name="Parks D.H."/>
            <person name="Zhang Y."/>
            <person name="Takai K."/>
            <person name="Sievert S.M."/>
            <person name="Simon J."/>
            <person name="Campbell B.J."/>
            <person name="Hanson T.E."/>
            <person name="Woyke T."/>
            <person name="Klotz M.G."/>
            <person name="Hugenholtz P."/>
        </authorList>
    </citation>
    <scope>NUCLEOTIDE SEQUENCE [LARGE SCALE GENOMIC DNA]</scope>
    <source>
        <strain evidence="10">UBA12443</strain>
    </source>
</reference>
<evidence type="ECO:0000256" key="4">
    <source>
        <dbReference type="ARBA" id="ARBA00022679"/>
    </source>
</evidence>
<dbReference type="GO" id="GO:0000155">
    <property type="term" value="F:phosphorelay sensor kinase activity"/>
    <property type="evidence" value="ECO:0007669"/>
    <property type="project" value="InterPro"/>
</dbReference>
<keyword evidence="5" id="KW-0547">Nucleotide-binding</keyword>
<organism evidence="10 11">
    <name type="scientific">Sulfuricurvum kujiense</name>
    <dbReference type="NCBI Taxonomy" id="148813"/>
    <lineage>
        <taxon>Bacteria</taxon>
        <taxon>Pseudomonadati</taxon>
        <taxon>Campylobacterota</taxon>
        <taxon>Epsilonproteobacteria</taxon>
        <taxon>Campylobacterales</taxon>
        <taxon>Sulfurimonadaceae</taxon>
        <taxon>Sulfuricurvum</taxon>
    </lineage>
</organism>
<dbReference type="EMBL" id="DLUI01000122">
    <property type="protein sequence ID" value="DAB37935.1"/>
    <property type="molecule type" value="Genomic_DNA"/>
</dbReference>